<keyword evidence="5" id="KW-0067">ATP-binding</keyword>
<protein>
    <recommendedName>
        <fullName evidence="8">ABC transporter domain-containing protein</fullName>
    </recommendedName>
</protein>
<sequence>MNNSLILRAENLSKSFASGNTILAILKGLQIDIRKGEMVAIVGASGIGKSTLLHILGLLENPTSGKVFYEGIDASGLKENELAKFRNEKIGFVFQFHHLLNEFTALENVMIPALIGGCKKTQAKEISDDILKSVGLAERAHHKPGELSGGEQQRVAIARALVMKPKIVLADEPTGNLDQKTGEEVFELLKKLKKEREETFVIVTHNLSLAKQADRILELKDGKLEKVGASR</sequence>
<dbReference type="GO" id="GO:0044874">
    <property type="term" value="P:lipoprotein localization to outer membrane"/>
    <property type="evidence" value="ECO:0007669"/>
    <property type="project" value="UniProtKB-ARBA"/>
</dbReference>
<dbReference type="Proteomes" id="UP000178082">
    <property type="component" value="Unassembled WGS sequence"/>
</dbReference>
<dbReference type="GO" id="GO:0016887">
    <property type="term" value="F:ATP hydrolysis activity"/>
    <property type="evidence" value="ECO:0007669"/>
    <property type="project" value="InterPro"/>
</dbReference>
<evidence type="ECO:0000313" key="10">
    <source>
        <dbReference type="Proteomes" id="UP000178082"/>
    </source>
</evidence>
<dbReference type="EMBL" id="MGDI01000031">
    <property type="protein sequence ID" value="OGL52570.1"/>
    <property type="molecule type" value="Genomic_DNA"/>
</dbReference>
<evidence type="ECO:0000256" key="2">
    <source>
        <dbReference type="ARBA" id="ARBA00022448"/>
    </source>
</evidence>
<dbReference type="Gene3D" id="3.40.50.300">
    <property type="entry name" value="P-loop containing nucleotide triphosphate hydrolases"/>
    <property type="match status" value="1"/>
</dbReference>
<evidence type="ECO:0000259" key="8">
    <source>
        <dbReference type="PROSITE" id="PS50893"/>
    </source>
</evidence>
<dbReference type="InterPro" id="IPR017911">
    <property type="entry name" value="MacB-like_ATP-bd"/>
</dbReference>
<feature type="domain" description="ABC transporter" evidence="8">
    <location>
        <begin position="7"/>
        <end position="231"/>
    </location>
</feature>
<dbReference type="PANTHER" id="PTHR42798">
    <property type="entry name" value="LIPOPROTEIN-RELEASING SYSTEM ATP-BINDING PROTEIN LOLD"/>
    <property type="match status" value="1"/>
</dbReference>
<evidence type="ECO:0000256" key="6">
    <source>
        <dbReference type="ARBA" id="ARBA00022967"/>
    </source>
</evidence>
<evidence type="ECO:0000256" key="1">
    <source>
        <dbReference type="ARBA" id="ARBA00005417"/>
    </source>
</evidence>
<dbReference type="InterPro" id="IPR003593">
    <property type="entry name" value="AAA+_ATPase"/>
</dbReference>
<dbReference type="InterPro" id="IPR017871">
    <property type="entry name" value="ABC_transporter-like_CS"/>
</dbReference>
<comment type="similarity">
    <text evidence="1">Belongs to the ABC transporter superfamily.</text>
</comment>
<name>A0A1F7SFK5_9BACT</name>
<keyword evidence="7" id="KW-0472">Membrane</keyword>
<keyword evidence="3" id="KW-1003">Cell membrane</keyword>
<dbReference type="PROSITE" id="PS50893">
    <property type="entry name" value="ABC_TRANSPORTER_2"/>
    <property type="match status" value="1"/>
</dbReference>
<dbReference type="SUPFAM" id="SSF52540">
    <property type="entry name" value="P-loop containing nucleoside triphosphate hydrolases"/>
    <property type="match status" value="1"/>
</dbReference>
<keyword evidence="4" id="KW-0547">Nucleotide-binding</keyword>
<gene>
    <name evidence="9" type="ORF">A3G31_11420</name>
</gene>
<dbReference type="GO" id="GO:0005524">
    <property type="term" value="F:ATP binding"/>
    <property type="evidence" value="ECO:0007669"/>
    <property type="project" value="UniProtKB-KW"/>
</dbReference>
<dbReference type="FunFam" id="3.40.50.300:FF:000230">
    <property type="entry name" value="Lipoprotein-releasing system ATP-binding protein LolD"/>
    <property type="match status" value="1"/>
</dbReference>
<evidence type="ECO:0000256" key="7">
    <source>
        <dbReference type="ARBA" id="ARBA00023136"/>
    </source>
</evidence>
<evidence type="ECO:0000313" key="9">
    <source>
        <dbReference type="EMBL" id="OGL52570.1"/>
    </source>
</evidence>
<proteinExistence type="inferred from homology"/>
<dbReference type="CDD" id="cd03255">
    <property type="entry name" value="ABC_MJ0796_LolCDE_FtsE"/>
    <property type="match status" value="1"/>
</dbReference>
<dbReference type="SMART" id="SM00382">
    <property type="entry name" value="AAA"/>
    <property type="match status" value="1"/>
</dbReference>
<accession>A0A1F7SFK5</accession>
<reference evidence="9 10" key="1">
    <citation type="journal article" date="2016" name="Nat. Commun.">
        <title>Thousands of microbial genomes shed light on interconnected biogeochemical processes in an aquifer system.</title>
        <authorList>
            <person name="Anantharaman K."/>
            <person name="Brown C.T."/>
            <person name="Hug L.A."/>
            <person name="Sharon I."/>
            <person name="Castelle C.J."/>
            <person name="Probst A.J."/>
            <person name="Thomas B.C."/>
            <person name="Singh A."/>
            <person name="Wilkins M.J."/>
            <person name="Karaoz U."/>
            <person name="Brodie E.L."/>
            <person name="Williams K.H."/>
            <person name="Hubbard S.S."/>
            <person name="Banfield J.F."/>
        </authorList>
    </citation>
    <scope>NUCLEOTIDE SEQUENCE [LARGE SCALE GENOMIC DNA]</scope>
</reference>
<dbReference type="STRING" id="1817883.A3G31_11420"/>
<evidence type="ECO:0000256" key="3">
    <source>
        <dbReference type="ARBA" id="ARBA00022475"/>
    </source>
</evidence>
<dbReference type="PROSITE" id="PS00211">
    <property type="entry name" value="ABC_TRANSPORTER_1"/>
    <property type="match status" value="1"/>
</dbReference>
<dbReference type="Pfam" id="PF00005">
    <property type="entry name" value="ABC_tran"/>
    <property type="match status" value="1"/>
</dbReference>
<dbReference type="InterPro" id="IPR027417">
    <property type="entry name" value="P-loop_NTPase"/>
</dbReference>
<dbReference type="AlphaFoldDB" id="A0A1F7SFK5"/>
<dbReference type="GO" id="GO:0089705">
    <property type="term" value="P:protein localization to outer membrane"/>
    <property type="evidence" value="ECO:0007669"/>
    <property type="project" value="UniProtKB-ARBA"/>
</dbReference>
<organism evidence="9 10">
    <name type="scientific">Candidatus Schekmanbacteria bacterium RIFCSPLOWO2_12_FULL_38_15</name>
    <dbReference type="NCBI Taxonomy" id="1817883"/>
    <lineage>
        <taxon>Bacteria</taxon>
        <taxon>Candidatus Schekmaniibacteriota</taxon>
    </lineage>
</organism>
<keyword evidence="2" id="KW-0813">Transport</keyword>
<dbReference type="InterPro" id="IPR003439">
    <property type="entry name" value="ABC_transporter-like_ATP-bd"/>
</dbReference>
<evidence type="ECO:0000256" key="4">
    <source>
        <dbReference type="ARBA" id="ARBA00022741"/>
    </source>
</evidence>
<keyword evidence="6" id="KW-1278">Translocase</keyword>
<dbReference type="PANTHER" id="PTHR42798:SF2">
    <property type="entry name" value="ABC TRANSPORTER ATP-BINDING PROTEIN MG467-RELATED"/>
    <property type="match status" value="1"/>
</dbReference>
<evidence type="ECO:0000256" key="5">
    <source>
        <dbReference type="ARBA" id="ARBA00022840"/>
    </source>
</evidence>
<comment type="caution">
    <text evidence="9">The sequence shown here is derived from an EMBL/GenBank/DDBJ whole genome shotgun (WGS) entry which is preliminary data.</text>
</comment>